<protein>
    <submittedName>
        <fullName evidence="2">Nuclear transport factor 2 family protein</fullName>
    </submittedName>
</protein>
<dbReference type="RefSeq" id="WP_330159264.1">
    <property type="nucleotide sequence ID" value="NZ_BAAAJA010000003.1"/>
</dbReference>
<dbReference type="InterPro" id="IPR037401">
    <property type="entry name" value="SnoaL-like"/>
</dbReference>
<dbReference type="Pfam" id="PF12680">
    <property type="entry name" value="SnoaL_2"/>
    <property type="match status" value="1"/>
</dbReference>
<dbReference type="InterPro" id="IPR032710">
    <property type="entry name" value="NTF2-like_dom_sf"/>
</dbReference>
<dbReference type="Proteomes" id="UP001348641">
    <property type="component" value="Unassembled WGS sequence"/>
</dbReference>
<dbReference type="Gene3D" id="3.10.450.50">
    <property type="match status" value="1"/>
</dbReference>
<dbReference type="InterPro" id="IPR011051">
    <property type="entry name" value="RmlC_Cupin_sf"/>
</dbReference>
<organism evidence="2 3">
    <name type="scientific">Nocardiopsis tropica</name>
    <dbReference type="NCBI Taxonomy" id="109330"/>
    <lineage>
        <taxon>Bacteria</taxon>
        <taxon>Bacillati</taxon>
        <taxon>Actinomycetota</taxon>
        <taxon>Actinomycetes</taxon>
        <taxon>Streptosporangiales</taxon>
        <taxon>Nocardiopsidaceae</taxon>
        <taxon>Nocardiopsis</taxon>
    </lineage>
</organism>
<reference evidence="2 3" key="1">
    <citation type="submission" date="2023-07" db="EMBL/GenBank/DDBJ databases">
        <authorList>
            <person name="Girao M."/>
            <person name="Carvalho M.F."/>
        </authorList>
    </citation>
    <scope>NUCLEOTIDE SEQUENCE [LARGE SCALE GENOMIC DNA]</scope>
    <source>
        <strain evidence="2 3">66/93</strain>
    </source>
</reference>
<evidence type="ECO:0000313" key="3">
    <source>
        <dbReference type="Proteomes" id="UP001348641"/>
    </source>
</evidence>
<dbReference type="SUPFAM" id="SSF51182">
    <property type="entry name" value="RmlC-like cupins"/>
    <property type="match status" value="1"/>
</dbReference>
<sequence>MSTRTETDPRFDSGALTRAVESADADAMLALFADDAEMEMIDKRAQPSRPAVLHGKGAIAPALREVFARDMTHEVLDCVVDADHAAYTERCSYPDGTRVMSMTMLDLRDGRISHQSTVQAWDEPAAPQPETGDFARSEETEVLDRARTEALRVGGHTAVRMTLQPGWRWTVDMAESRGTAKCMANHRAYIVSGALCWRMDDGTEGEVRAGQVVCLPPNHDAWVLGDEPVTLVDWPVAEG</sequence>
<dbReference type="EMBL" id="JAUUCC010000042">
    <property type="protein sequence ID" value="MEE2052219.1"/>
    <property type="molecule type" value="Genomic_DNA"/>
</dbReference>
<evidence type="ECO:0000259" key="1">
    <source>
        <dbReference type="Pfam" id="PF12680"/>
    </source>
</evidence>
<proteinExistence type="predicted"/>
<dbReference type="SUPFAM" id="SSF54427">
    <property type="entry name" value="NTF2-like"/>
    <property type="match status" value="1"/>
</dbReference>
<evidence type="ECO:0000313" key="2">
    <source>
        <dbReference type="EMBL" id="MEE2052219.1"/>
    </source>
</evidence>
<gene>
    <name evidence="2" type="ORF">Q8A49_17100</name>
</gene>
<name>A0ABU7KSF0_9ACTN</name>
<accession>A0ABU7KSF0</accession>
<comment type="caution">
    <text evidence="2">The sequence shown here is derived from an EMBL/GenBank/DDBJ whole genome shotgun (WGS) entry which is preliminary data.</text>
</comment>
<dbReference type="CDD" id="cd06990">
    <property type="entry name" value="cupin_DUF861"/>
    <property type="match status" value="1"/>
</dbReference>
<feature type="domain" description="SnoaL-like" evidence="1">
    <location>
        <begin position="17"/>
        <end position="114"/>
    </location>
</feature>